<dbReference type="InterPro" id="IPR011108">
    <property type="entry name" value="RMMBL"/>
</dbReference>
<dbReference type="Gene3D" id="3.60.15.10">
    <property type="entry name" value="Ribonuclease Z/Hydroxyacylglutathione hydrolase-like"/>
    <property type="match status" value="1"/>
</dbReference>
<comment type="caution">
    <text evidence="4">The sequence shown here is derived from an EMBL/GenBank/DDBJ whole genome shotgun (WGS) entry which is preliminary data.</text>
</comment>
<dbReference type="SMART" id="SM01027">
    <property type="entry name" value="Beta-Casp"/>
    <property type="match status" value="1"/>
</dbReference>
<protein>
    <submittedName>
        <fullName evidence="4">Metallo-beta-lactamase family protein, RNA-specific</fullName>
    </submittedName>
</protein>
<dbReference type="SMART" id="SM00849">
    <property type="entry name" value="Lactamase_B"/>
    <property type="match status" value="1"/>
</dbReference>
<dbReference type="GO" id="GO:0016787">
    <property type="term" value="F:hydrolase activity"/>
    <property type="evidence" value="ECO:0007669"/>
    <property type="project" value="UniProtKB-KW"/>
</dbReference>
<feature type="domain" description="Metallo-beta-lactamase" evidence="2">
    <location>
        <begin position="17"/>
        <end position="239"/>
    </location>
</feature>
<dbReference type="EMBL" id="BHYM01000079">
    <property type="protein sequence ID" value="GCE43655.1"/>
    <property type="molecule type" value="Genomic_DNA"/>
</dbReference>
<dbReference type="Gene3D" id="3.40.50.10890">
    <property type="match status" value="1"/>
</dbReference>
<gene>
    <name evidence="4" type="ORF">Rhow_007885</name>
</gene>
<sequence>MANPVNLTFHGAAKTVTGSCMEFTFEDRRILVDCGLFQGSRSLETLNYGAFAFAPDTVDAVVLTHAHIDHCGLLPKLVAQGYEGPIFCTDQTADLLEYMLADAGRIQEFEAQRRNQRRDRAGEATFEPLYTEQDALTAWRQTRPVPLEEWFEPTAGFRSRLWNAGHILGATSAEVAAGDVRLLCSGDLGPQNKAFHADPEGPAGLDYVVCESTYGSRTRAQLTIAQRRDLLEEEINTAIGRGGNLVIPAFALERTQELLLDIAYLADQDRIPHVPVFVDSPLANRATSVFARHASELEDLGGKDIFHHPSIHYVDDASASMRINNMSGVIIIAASGMCEAGRIRHHLEHNLHRRDSTILFVGFQAQGSLGRILLEGAERVRISGTDLNVRAQIRRIDSYSAHADQSELLTWITERKPISGSLFLTHGEPGAAAALAELVTEHDPSLPVTIPAIGESYQLQSGTPAKLVGTARSDAAQLIGRDWQNDYADFAVGLKHQLARISDSGNRRKAIADMRKVLDEYAEPHHTRRNRVRA</sequence>
<dbReference type="OrthoDB" id="2971563at2"/>
<dbReference type="SUPFAM" id="SSF56281">
    <property type="entry name" value="Metallo-hydrolase/oxidoreductase"/>
    <property type="match status" value="1"/>
</dbReference>
<evidence type="ECO:0000313" key="4">
    <source>
        <dbReference type="EMBL" id="GCE43655.1"/>
    </source>
</evidence>
<dbReference type="Pfam" id="PF10996">
    <property type="entry name" value="Beta-Casp"/>
    <property type="match status" value="1"/>
</dbReference>
<dbReference type="AlphaFoldDB" id="A0A402CJD4"/>
<dbReference type="PANTHER" id="PTHR11203:SF37">
    <property type="entry name" value="INTEGRATOR COMPLEX SUBUNIT 11"/>
    <property type="match status" value="1"/>
</dbReference>
<proteinExistence type="predicted"/>
<keyword evidence="5" id="KW-1185">Reference proteome</keyword>
<dbReference type="Pfam" id="PF07521">
    <property type="entry name" value="RMMBL"/>
    <property type="match status" value="1"/>
</dbReference>
<dbReference type="Pfam" id="PF00753">
    <property type="entry name" value="Lactamase_B"/>
    <property type="match status" value="1"/>
</dbReference>
<dbReference type="RefSeq" id="WP_124395381.1">
    <property type="nucleotide sequence ID" value="NZ_BHYM01000079.1"/>
</dbReference>
<evidence type="ECO:0000259" key="3">
    <source>
        <dbReference type="SMART" id="SM01027"/>
    </source>
</evidence>
<dbReference type="InterPro" id="IPR022712">
    <property type="entry name" value="Beta_Casp"/>
</dbReference>
<feature type="domain" description="Beta-Casp" evidence="3">
    <location>
        <begin position="255"/>
        <end position="373"/>
    </location>
</feature>
<evidence type="ECO:0000256" key="1">
    <source>
        <dbReference type="ARBA" id="ARBA00022801"/>
    </source>
</evidence>
<dbReference type="InterPro" id="IPR001279">
    <property type="entry name" value="Metallo-B-lactamas"/>
</dbReference>
<keyword evidence="1" id="KW-0378">Hydrolase</keyword>
<organism evidence="4 5">
    <name type="scientific">Rhodococcus wratislaviensis</name>
    <name type="common">Tsukamurella wratislaviensis</name>
    <dbReference type="NCBI Taxonomy" id="44752"/>
    <lineage>
        <taxon>Bacteria</taxon>
        <taxon>Bacillati</taxon>
        <taxon>Actinomycetota</taxon>
        <taxon>Actinomycetes</taxon>
        <taxon>Mycobacteriales</taxon>
        <taxon>Nocardiaceae</taxon>
        <taxon>Rhodococcus</taxon>
    </lineage>
</organism>
<accession>A0A402CJD4</accession>
<dbReference type="Proteomes" id="UP000287519">
    <property type="component" value="Unassembled WGS sequence"/>
</dbReference>
<evidence type="ECO:0000259" key="2">
    <source>
        <dbReference type="SMART" id="SM00849"/>
    </source>
</evidence>
<dbReference type="PANTHER" id="PTHR11203">
    <property type="entry name" value="CLEAVAGE AND POLYADENYLATION SPECIFICITY FACTOR FAMILY MEMBER"/>
    <property type="match status" value="1"/>
</dbReference>
<dbReference type="InterPro" id="IPR050698">
    <property type="entry name" value="MBL"/>
</dbReference>
<dbReference type="InterPro" id="IPR036866">
    <property type="entry name" value="RibonucZ/Hydroxyglut_hydro"/>
</dbReference>
<evidence type="ECO:0000313" key="5">
    <source>
        <dbReference type="Proteomes" id="UP000287519"/>
    </source>
</evidence>
<name>A0A402CJD4_RHOWR</name>
<dbReference type="GO" id="GO:0004521">
    <property type="term" value="F:RNA endonuclease activity"/>
    <property type="evidence" value="ECO:0007669"/>
    <property type="project" value="TreeGrafter"/>
</dbReference>
<dbReference type="CDD" id="cd16295">
    <property type="entry name" value="TTHA0252-CPSF-like_MBL-fold"/>
    <property type="match status" value="1"/>
</dbReference>
<reference evidence="4 5" key="1">
    <citation type="submission" date="2018-11" db="EMBL/GenBank/DDBJ databases">
        <title>Microbial catabolism of amino acid.</title>
        <authorList>
            <person name="Hibi M."/>
            <person name="Ogawa J."/>
        </authorList>
    </citation>
    <scope>NUCLEOTIDE SEQUENCE [LARGE SCALE GENOMIC DNA]</scope>
    <source>
        <strain evidence="4 5">C31-06</strain>
    </source>
</reference>